<keyword evidence="2" id="KW-1185">Reference proteome</keyword>
<accession>A0ABS5I8X2</accession>
<proteinExistence type="predicted"/>
<organism evidence="1 2">
    <name type="scientific">Magnetospirillum sulfuroxidans</name>
    <dbReference type="NCBI Taxonomy" id="611300"/>
    <lineage>
        <taxon>Bacteria</taxon>
        <taxon>Pseudomonadati</taxon>
        <taxon>Pseudomonadota</taxon>
        <taxon>Alphaproteobacteria</taxon>
        <taxon>Rhodospirillales</taxon>
        <taxon>Rhodospirillaceae</taxon>
        <taxon>Magnetospirillum</taxon>
    </lineage>
</organism>
<dbReference type="EMBL" id="JAGTUF010000002">
    <property type="protein sequence ID" value="MBR9970892.1"/>
    <property type="molecule type" value="Genomic_DNA"/>
</dbReference>
<sequence length="330" mass="37059">MGKRQFFTETCLGFCSRGLLAVNPAHIERIEDQPEEARQLARDCHIYLICRRPSLTLKPGSISLGDGVCRGVIIINELGRMREVSFKLNGIPDNFHCMKESAYPYKKIEAFDVGGDLLWSALINMALPMMVLADNSIRNLEVCYVGQAYGDGTRSAADRLKSHSTLQKVLADSAMERPDLEVVLLMFQYEQQVFFSFDGRSSDAPPPEADGNRIGDTLDGVPLDEKKTIAIVEAGLIRYFRPEYNIKLRDWYPKEGQKLLDECYELDFSGLIVEINTENAASPIYSSSRAPGIHHIANFDLHDPEVRRSFFAMMEGMPTDMATKTSGPIY</sequence>
<reference evidence="1 2" key="1">
    <citation type="submission" date="2021-04" db="EMBL/GenBank/DDBJ databases">
        <title>Magnetospirillum sulfuroxidans sp. nov., a facultative chemolithoautotrophic sulfur-oxidizing alphaproteobacterium isolated from freshwater sediment and proposals for Paramagetospirillum gen. nov., and Magnetospirillaceae fam. nov.</title>
        <authorList>
            <person name="Koziaeva V."/>
            <person name="Geelhoed J.S."/>
            <person name="Sorokin D.Y."/>
            <person name="Grouzdev D.S."/>
        </authorList>
    </citation>
    <scope>NUCLEOTIDE SEQUENCE [LARGE SCALE GENOMIC DNA]</scope>
    <source>
        <strain evidence="1 2">J10</strain>
    </source>
</reference>
<evidence type="ECO:0000313" key="1">
    <source>
        <dbReference type="EMBL" id="MBR9970892.1"/>
    </source>
</evidence>
<gene>
    <name evidence="1" type="ORF">KEC16_04105</name>
</gene>
<evidence type="ECO:0000313" key="2">
    <source>
        <dbReference type="Proteomes" id="UP000680714"/>
    </source>
</evidence>
<dbReference type="RefSeq" id="WP_211546407.1">
    <property type="nucleotide sequence ID" value="NZ_JAGTUF010000002.1"/>
</dbReference>
<comment type="caution">
    <text evidence="1">The sequence shown here is derived from an EMBL/GenBank/DDBJ whole genome shotgun (WGS) entry which is preliminary data.</text>
</comment>
<dbReference type="Proteomes" id="UP000680714">
    <property type="component" value="Unassembled WGS sequence"/>
</dbReference>
<name>A0ABS5I8X2_9PROT</name>
<protein>
    <submittedName>
        <fullName evidence="1">Uncharacterized protein</fullName>
    </submittedName>
</protein>